<protein>
    <submittedName>
        <fullName evidence="2">Uncharacterized protein</fullName>
    </submittedName>
</protein>
<evidence type="ECO:0000313" key="3">
    <source>
        <dbReference type="Proteomes" id="UP000095200"/>
    </source>
</evidence>
<keyword evidence="3" id="KW-1185">Reference proteome</keyword>
<name>A0A194AHR1_9BACT</name>
<dbReference type="EMBL" id="BDFE01000015">
    <property type="protein sequence ID" value="GAU08616.1"/>
    <property type="molecule type" value="Genomic_DNA"/>
</dbReference>
<sequence length="69" mass="7670">MQLSFLIFLGSLFVGYLGRNCRFGFWGNFFASMLLTPPVGFLLVLAAQPKKDAASSQKDRDHLSCSEHS</sequence>
<keyword evidence="1" id="KW-0812">Transmembrane</keyword>
<evidence type="ECO:0000313" key="2">
    <source>
        <dbReference type="EMBL" id="GAU08616.1"/>
    </source>
</evidence>
<evidence type="ECO:0000256" key="1">
    <source>
        <dbReference type="SAM" id="Phobius"/>
    </source>
</evidence>
<feature type="transmembrane region" description="Helical" evidence="1">
    <location>
        <begin position="29"/>
        <end position="47"/>
    </location>
</feature>
<accession>A0A194AHR1</accession>
<dbReference type="RefSeq" id="WP_069858282.1">
    <property type="nucleotide sequence ID" value="NZ_BDFE01000015.1"/>
</dbReference>
<reference evidence="3" key="1">
    <citation type="submission" date="2016-06" db="EMBL/GenBank/DDBJ databases">
        <title>Draft genome sequence of Desulfoplanes formicivorans strain Pf12B.</title>
        <authorList>
            <person name="Watanabe M."/>
            <person name="Kojima H."/>
            <person name="Fukui M."/>
        </authorList>
    </citation>
    <scope>NUCLEOTIDE SEQUENCE [LARGE SCALE GENOMIC DNA]</scope>
    <source>
        <strain evidence="3">Pf12B</strain>
    </source>
</reference>
<dbReference type="OrthoDB" id="6315247at2"/>
<proteinExistence type="predicted"/>
<dbReference type="Proteomes" id="UP000095200">
    <property type="component" value="Unassembled WGS sequence"/>
</dbReference>
<organism evidence="2 3">
    <name type="scientific">Desulfoplanes formicivorans</name>
    <dbReference type="NCBI Taxonomy" id="1592317"/>
    <lineage>
        <taxon>Bacteria</taxon>
        <taxon>Pseudomonadati</taxon>
        <taxon>Thermodesulfobacteriota</taxon>
        <taxon>Desulfovibrionia</taxon>
        <taxon>Desulfovibrionales</taxon>
        <taxon>Desulfoplanaceae</taxon>
        <taxon>Desulfoplanes</taxon>
    </lineage>
</organism>
<dbReference type="AlphaFoldDB" id="A0A194AHR1"/>
<keyword evidence="1" id="KW-0472">Membrane</keyword>
<comment type="caution">
    <text evidence="2">The sequence shown here is derived from an EMBL/GenBank/DDBJ whole genome shotgun (WGS) entry which is preliminary data.</text>
</comment>
<dbReference type="STRING" id="1592317.DPF_1330"/>
<gene>
    <name evidence="2" type="ORF">DPF_1330</name>
</gene>
<keyword evidence="1" id="KW-1133">Transmembrane helix</keyword>